<evidence type="ECO:0000313" key="3">
    <source>
        <dbReference type="Proteomes" id="UP000195570"/>
    </source>
</evidence>
<dbReference type="EMBL" id="CZPT02000701">
    <property type="protein sequence ID" value="SCU67189.1"/>
    <property type="molecule type" value="Genomic_DNA"/>
</dbReference>
<protein>
    <submittedName>
        <fullName evidence="2">Uncharacterized protein</fullName>
    </submittedName>
</protein>
<name>A0A1G4I5M8_TRYEQ</name>
<gene>
    <name evidence="2" type="ORF">TEOVI_000801300</name>
</gene>
<proteinExistence type="predicted"/>
<reference evidence="2" key="1">
    <citation type="submission" date="2016-09" db="EMBL/GenBank/DDBJ databases">
        <authorList>
            <person name="Hebert L."/>
            <person name="Moumen B."/>
        </authorList>
    </citation>
    <scope>NUCLEOTIDE SEQUENCE [LARGE SCALE GENOMIC DNA]</scope>
    <source>
        <strain evidence="2">OVI</strain>
    </source>
</reference>
<dbReference type="Proteomes" id="UP000195570">
    <property type="component" value="Unassembled WGS sequence"/>
</dbReference>
<evidence type="ECO:0000313" key="2">
    <source>
        <dbReference type="EMBL" id="SCU67189.1"/>
    </source>
</evidence>
<dbReference type="RefSeq" id="XP_067078537.1">
    <property type="nucleotide sequence ID" value="XM_067222436.1"/>
</dbReference>
<feature type="compositionally biased region" description="Basic and acidic residues" evidence="1">
    <location>
        <begin position="101"/>
        <end position="110"/>
    </location>
</feature>
<sequence>MPHITTPFFVTLRSGERLRLNSGDDGRLPRFLAAVKTLVFTRQLPSNATTAVGATPTTATVSVIAHSNGGEGHSDSSSFTIFSHTFDVVIGVNSGNGKKRPREEEPKGERAGAASHSVSTTDTFSVRLRSPVWLTSGDLVNELEVKSMFGKGADDGGICAVTLCGTQQTILSKQQVSLLRSTTE</sequence>
<dbReference type="VEuPathDB" id="TriTrypDB:TEOVI_000801300"/>
<organism evidence="2 3">
    <name type="scientific">Trypanosoma equiperdum</name>
    <dbReference type="NCBI Taxonomy" id="5694"/>
    <lineage>
        <taxon>Eukaryota</taxon>
        <taxon>Discoba</taxon>
        <taxon>Euglenozoa</taxon>
        <taxon>Kinetoplastea</taxon>
        <taxon>Metakinetoplastina</taxon>
        <taxon>Trypanosomatida</taxon>
        <taxon>Trypanosomatidae</taxon>
        <taxon>Trypanosoma</taxon>
    </lineage>
</organism>
<feature type="region of interest" description="Disordered" evidence="1">
    <location>
        <begin position="93"/>
        <end position="122"/>
    </location>
</feature>
<evidence type="ECO:0000256" key="1">
    <source>
        <dbReference type="SAM" id="MobiDB-lite"/>
    </source>
</evidence>
<dbReference type="GeneID" id="92381947"/>
<comment type="caution">
    <text evidence="2">The sequence shown here is derived from an EMBL/GenBank/DDBJ whole genome shotgun (WGS) entry which is preliminary data.</text>
</comment>
<accession>A0A1G4I5M8</accession>
<keyword evidence="3" id="KW-1185">Reference proteome</keyword>
<dbReference type="AlphaFoldDB" id="A0A1G4I5M8"/>